<keyword evidence="2" id="KW-1185">Reference proteome</keyword>
<name>A0A5M3MG09_CONPW</name>
<reference evidence="2" key="1">
    <citation type="journal article" date="2012" name="Science">
        <title>The Paleozoic origin of enzymatic lignin decomposition reconstructed from 31 fungal genomes.</title>
        <authorList>
            <person name="Floudas D."/>
            <person name="Binder M."/>
            <person name="Riley R."/>
            <person name="Barry K."/>
            <person name="Blanchette R.A."/>
            <person name="Henrissat B."/>
            <person name="Martinez A.T."/>
            <person name="Otillar R."/>
            <person name="Spatafora J.W."/>
            <person name="Yadav J.S."/>
            <person name="Aerts A."/>
            <person name="Benoit I."/>
            <person name="Boyd A."/>
            <person name="Carlson A."/>
            <person name="Copeland A."/>
            <person name="Coutinho P.M."/>
            <person name="de Vries R.P."/>
            <person name="Ferreira P."/>
            <person name="Findley K."/>
            <person name="Foster B."/>
            <person name="Gaskell J."/>
            <person name="Glotzer D."/>
            <person name="Gorecki P."/>
            <person name="Heitman J."/>
            <person name="Hesse C."/>
            <person name="Hori C."/>
            <person name="Igarashi K."/>
            <person name="Jurgens J.A."/>
            <person name="Kallen N."/>
            <person name="Kersten P."/>
            <person name="Kohler A."/>
            <person name="Kuees U."/>
            <person name="Kumar T.K.A."/>
            <person name="Kuo A."/>
            <person name="LaButti K."/>
            <person name="Larrondo L.F."/>
            <person name="Lindquist E."/>
            <person name="Ling A."/>
            <person name="Lombard V."/>
            <person name="Lucas S."/>
            <person name="Lundell T."/>
            <person name="Martin R."/>
            <person name="McLaughlin D.J."/>
            <person name="Morgenstern I."/>
            <person name="Morin E."/>
            <person name="Murat C."/>
            <person name="Nagy L.G."/>
            <person name="Nolan M."/>
            <person name="Ohm R.A."/>
            <person name="Patyshakuliyeva A."/>
            <person name="Rokas A."/>
            <person name="Ruiz-Duenas F.J."/>
            <person name="Sabat G."/>
            <person name="Salamov A."/>
            <person name="Samejima M."/>
            <person name="Schmutz J."/>
            <person name="Slot J.C."/>
            <person name="St John F."/>
            <person name="Stenlid J."/>
            <person name="Sun H."/>
            <person name="Sun S."/>
            <person name="Syed K."/>
            <person name="Tsang A."/>
            <person name="Wiebenga A."/>
            <person name="Young D."/>
            <person name="Pisabarro A."/>
            <person name="Eastwood D.C."/>
            <person name="Martin F."/>
            <person name="Cullen D."/>
            <person name="Grigoriev I.V."/>
            <person name="Hibbett D.S."/>
        </authorList>
    </citation>
    <scope>NUCLEOTIDE SEQUENCE [LARGE SCALE GENOMIC DNA]</scope>
    <source>
        <strain evidence="2">RWD-64-598 SS2</strain>
    </source>
</reference>
<dbReference type="RefSeq" id="XP_007771972.1">
    <property type="nucleotide sequence ID" value="XM_007773782.1"/>
</dbReference>
<dbReference type="AlphaFoldDB" id="A0A5M3MG09"/>
<evidence type="ECO:0000313" key="2">
    <source>
        <dbReference type="Proteomes" id="UP000053558"/>
    </source>
</evidence>
<dbReference type="OrthoDB" id="10574643at2759"/>
<protein>
    <submittedName>
        <fullName evidence="1">Uncharacterized protein</fullName>
    </submittedName>
</protein>
<gene>
    <name evidence="1" type="ORF">CONPUDRAFT_167715</name>
</gene>
<sequence>MSKADFDKLNAEIGPKLKAKFSELYNAAGKPTEISEEFAAKYFAQVKELHQTSAVRAYDALLPTTIQFRQSSNSTYKLTILDLRKEFKDNGAENASWPFKSLSDVYGTLSGTAHWFVHDLGYDAFELDIVSSSGALILIDNNSTVRKNRHQPRSGQIHANTTSKVEQAVTELYNAAGNPTELDSDFIARYFDIVKALYIGGKDSLSEHWRSVAALRVDPQGLRNITLRMLHKQFKPTGIQIWDADVPGLSFCHGALTGSASWFLSPLPGGFFYAVIIGKESFSIFISRKSYKVDSDHGEGMWIDV</sequence>
<dbReference type="KEGG" id="cput:CONPUDRAFT_167715"/>
<dbReference type="GeneID" id="19205838"/>
<proteinExistence type="predicted"/>
<dbReference type="Proteomes" id="UP000053558">
    <property type="component" value="Unassembled WGS sequence"/>
</dbReference>
<organism evidence="1 2">
    <name type="scientific">Coniophora puteana (strain RWD-64-598)</name>
    <name type="common">Brown rot fungus</name>
    <dbReference type="NCBI Taxonomy" id="741705"/>
    <lineage>
        <taxon>Eukaryota</taxon>
        <taxon>Fungi</taxon>
        <taxon>Dikarya</taxon>
        <taxon>Basidiomycota</taxon>
        <taxon>Agaricomycotina</taxon>
        <taxon>Agaricomycetes</taxon>
        <taxon>Agaricomycetidae</taxon>
        <taxon>Boletales</taxon>
        <taxon>Coniophorineae</taxon>
        <taxon>Coniophoraceae</taxon>
        <taxon>Coniophora</taxon>
    </lineage>
</organism>
<comment type="caution">
    <text evidence="1">The sequence shown here is derived from an EMBL/GenBank/DDBJ whole genome shotgun (WGS) entry which is preliminary data.</text>
</comment>
<accession>A0A5M3MG09</accession>
<dbReference type="EMBL" id="JH711583">
    <property type="protein sequence ID" value="EIW77555.1"/>
    <property type="molecule type" value="Genomic_DNA"/>
</dbReference>
<evidence type="ECO:0000313" key="1">
    <source>
        <dbReference type="EMBL" id="EIW77555.1"/>
    </source>
</evidence>